<evidence type="ECO:0000256" key="2">
    <source>
        <dbReference type="ARBA" id="ARBA00022741"/>
    </source>
</evidence>
<evidence type="ECO:0000256" key="5">
    <source>
        <dbReference type="ARBA" id="ARBA00023134"/>
    </source>
</evidence>
<dbReference type="InterPro" id="IPR006073">
    <property type="entry name" value="GTP-bd"/>
</dbReference>
<dbReference type="HAMAP" id="MF_01454">
    <property type="entry name" value="GTPase_Obg"/>
    <property type="match status" value="1"/>
</dbReference>
<dbReference type="CDD" id="cd01898">
    <property type="entry name" value="Obg"/>
    <property type="match status" value="1"/>
</dbReference>
<evidence type="ECO:0000256" key="1">
    <source>
        <dbReference type="ARBA" id="ARBA00007699"/>
    </source>
</evidence>
<feature type="binding site" evidence="6">
    <location>
        <position position="173"/>
    </location>
    <ligand>
        <name>Mg(2+)</name>
        <dbReference type="ChEBI" id="CHEBI:18420"/>
    </ligand>
</feature>
<dbReference type="PROSITE" id="PS51883">
    <property type="entry name" value="OBG"/>
    <property type="match status" value="1"/>
</dbReference>
<dbReference type="Pfam" id="PF01018">
    <property type="entry name" value="GTP1_OBG"/>
    <property type="match status" value="1"/>
</dbReference>
<evidence type="ECO:0000313" key="9">
    <source>
        <dbReference type="EMBL" id="MBA5724761.1"/>
    </source>
</evidence>
<dbReference type="InterPro" id="IPR031167">
    <property type="entry name" value="G_OBG"/>
</dbReference>
<dbReference type="PROSITE" id="PS00905">
    <property type="entry name" value="GTP1_OBG"/>
    <property type="match status" value="1"/>
</dbReference>
<sequence length="335" mass="36404">MKFLDQAKIYVRSGDGGDGVVAFRREKYIEFGGPDGGDGGRGGHIYFRAVPSLNTLIDFRYTQHFRARKGGNGAGSNRTGAGAEDVIIDVPIGTQIFDEDRETLLADLDEENKTVLLCQGGDGGLGNAHYKSSTNRAPRRADKGFPGEERWIWLRLKLIADVGLVGLPNAGKSTLLSVASRARPKIADYPFTTLHPQLGVVRLNAVEEFVIADIPGLIEGASEGTGLGDRFLGHVERCAVLIHLVDGTDENCVQNWKLIRKELKAYDEGLAAKPEVLVLNKCDALLPEEIEERKAALEAASGAEVHLLSGVSRDGLPELLRYLQDRVTASRNEAF</sequence>
<dbReference type="NCBIfam" id="NF008956">
    <property type="entry name" value="PRK12299.1"/>
    <property type="match status" value="1"/>
</dbReference>
<proteinExistence type="inferred from homology"/>
<dbReference type="Pfam" id="PF01926">
    <property type="entry name" value="MMR_HSR1"/>
    <property type="match status" value="1"/>
</dbReference>
<comment type="subcellular location">
    <subcellularLocation>
        <location evidence="6">Cytoplasm</location>
    </subcellularLocation>
</comment>
<comment type="subunit">
    <text evidence="6">Monomer.</text>
</comment>
<feature type="binding site" evidence="6">
    <location>
        <begin position="191"/>
        <end position="195"/>
    </location>
    <ligand>
        <name>GTP</name>
        <dbReference type="ChEBI" id="CHEBI:37565"/>
    </ligand>
</feature>
<keyword evidence="4 6" id="KW-0460">Magnesium</keyword>
<organism evidence="9 10">
    <name type="scientific">Bombella favorum</name>
    <dbReference type="NCBI Taxonomy" id="2039164"/>
    <lineage>
        <taxon>Bacteria</taxon>
        <taxon>Pseudomonadati</taxon>
        <taxon>Pseudomonadota</taxon>
        <taxon>Alphaproteobacteria</taxon>
        <taxon>Acetobacterales</taxon>
        <taxon>Acetobacteraceae</taxon>
        <taxon>Bombella</taxon>
    </lineage>
</organism>
<feature type="binding site" evidence="6">
    <location>
        <begin position="213"/>
        <end position="216"/>
    </location>
    <ligand>
        <name>GTP</name>
        <dbReference type="ChEBI" id="CHEBI:37565"/>
    </ligand>
</feature>
<feature type="binding site" evidence="6">
    <location>
        <position position="193"/>
    </location>
    <ligand>
        <name>Mg(2+)</name>
        <dbReference type="ChEBI" id="CHEBI:18420"/>
    </ligand>
</feature>
<dbReference type="Gene3D" id="2.70.210.12">
    <property type="entry name" value="GTP1/OBG domain"/>
    <property type="match status" value="1"/>
</dbReference>
<feature type="domain" description="OBG-type G" evidence="7">
    <location>
        <begin position="160"/>
        <end position="328"/>
    </location>
</feature>
<protein>
    <recommendedName>
        <fullName evidence="6">GTPase Obg</fullName>
        <ecNumber evidence="6">3.6.5.-</ecNumber>
    </recommendedName>
    <alternativeName>
        <fullName evidence="6">GTP-binding protein Obg</fullName>
    </alternativeName>
</protein>
<dbReference type="PIRSF" id="PIRSF002401">
    <property type="entry name" value="GTP_bd_Obg/CgtA"/>
    <property type="match status" value="1"/>
</dbReference>
<feature type="binding site" evidence="6">
    <location>
        <begin position="309"/>
        <end position="311"/>
    </location>
    <ligand>
        <name>GTP</name>
        <dbReference type="ChEBI" id="CHEBI:37565"/>
    </ligand>
</feature>
<comment type="function">
    <text evidence="6">An essential GTPase which binds GTP, GDP and possibly (p)ppGpp with moderate affinity, with high nucleotide exchange rates and a fairly low GTP hydrolysis rate. Plays a role in control of the cell cycle, stress response, ribosome biogenesis and in those bacteria that undergo differentiation, in morphogenesis control.</text>
</comment>
<name>A0ABR5ZKE9_9PROT</name>
<dbReference type="RefSeq" id="WP_182080567.1">
    <property type="nucleotide sequence ID" value="NZ_NWUS01000001.1"/>
</dbReference>
<accession>A0ABR5ZKE9</accession>
<dbReference type="InterPro" id="IPR027417">
    <property type="entry name" value="P-loop_NTPase"/>
</dbReference>
<dbReference type="InterPro" id="IPR036726">
    <property type="entry name" value="GTP1_OBG_dom_sf"/>
</dbReference>
<dbReference type="InterPro" id="IPR045086">
    <property type="entry name" value="OBG_GTPase"/>
</dbReference>
<dbReference type="NCBIfam" id="NF008955">
    <property type="entry name" value="PRK12297.1"/>
    <property type="match status" value="1"/>
</dbReference>
<keyword evidence="10" id="KW-1185">Reference proteome</keyword>
<dbReference type="EC" id="3.6.5.-" evidence="6"/>
<dbReference type="PRINTS" id="PR00326">
    <property type="entry name" value="GTP1OBG"/>
</dbReference>
<keyword evidence="2 6" id="KW-0547">Nucleotide-binding</keyword>
<keyword evidence="6" id="KW-0479">Metal-binding</keyword>
<keyword evidence="6" id="KW-0963">Cytoplasm</keyword>
<keyword evidence="5 6" id="KW-0342">GTP-binding</keyword>
<reference evidence="9 10" key="1">
    <citation type="submission" date="2017-09" db="EMBL/GenBank/DDBJ databases">
        <authorList>
            <person name="Jakob F."/>
        </authorList>
    </citation>
    <scope>NUCLEOTIDE SEQUENCE [LARGE SCALE GENOMIC DNA]</scope>
    <source>
        <strain evidence="9 10">TMW 2.1880</strain>
    </source>
</reference>
<dbReference type="SUPFAM" id="SSF52540">
    <property type="entry name" value="P-loop containing nucleoside triphosphate hydrolases"/>
    <property type="match status" value="1"/>
</dbReference>
<feature type="binding site" evidence="6">
    <location>
        <begin position="166"/>
        <end position="173"/>
    </location>
    <ligand>
        <name>GTP</name>
        <dbReference type="ChEBI" id="CHEBI:37565"/>
    </ligand>
</feature>
<feature type="domain" description="Obg" evidence="8">
    <location>
        <begin position="1"/>
        <end position="159"/>
    </location>
</feature>
<keyword evidence="3 6" id="KW-0378">Hydrolase</keyword>
<dbReference type="InterPro" id="IPR006074">
    <property type="entry name" value="GTP1-OBG_CS"/>
</dbReference>
<evidence type="ECO:0000259" key="7">
    <source>
        <dbReference type="PROSITE" id="PS51710"/>
    </source>
</evidence>
<comment type="similarity">
    <text evidence="1 6">Belongs to the TRAFAC class OBG-HflX-like GTPase superfamily. OBG GTPase family.</text>
</comment>
<dbReference type="NCBIfam" id="TIGR02729">
    <property type="entry name" value="Obg_CgtA"/>
    <property type="match status" value="1"/>
</dbReference>
<dbReference type="PANTHER" id="PTHR11702">
    <property type="entry name" value="DEVELOPMENTALLY REGULATED GTP-BINDING PROTEIN-RELATED"/>
    <property type="match status" value="1"/>
</dbReference>
<dbReference type="SUPFAM" id="SSF82051">
    <property type="entry name" value="Obg GTP-binding protein N-terminal domain"/>
    <property type="match status" value="1"/>
</dbReference>
<dbReference type="EMBL" id="NWUS01000001">
    <property type="protein sequence ID" value="MBA5724761.1"/>
    <property type="molecule type" value="Genomic_DNA"/>
</dbReference>
<dbReference type="PANTHER" id="PTHR11702:SF31">
    <property type="entry name" value="MITOCHONDRIAL RIBOSOME-ASSOCIATED GTPASE 2"/>
    <property type="match status" value="1"/>
</dbReference>
<feature type="binding site" evidence="6">
    <location>
        <begin position="280"/>
        <end position="283"/>
    </location>
    <ligand>
        <name>GTP</name>
        <dbReference type="ChEBI" id="CHEBI:37565"/>
    </ligand>
</feature>
<evidence type="ECO:0000256" key="6">
    <source>
        <dbReference type="HAMAP-Rule" id="MF_01454"/>
    </source>
</evidence>
<dbReference type="Gene3D" id="3.40.50.300">
    <property type="entry name" value="P-loop containing nucleotide triphosphate hydrolases"/>
    <property type="match status" value="1"/>
</dbReference>
<evidence type="ECO:0000256" key="3">
    <source>
        <dbReference type="ARBA" id="ARBA00022801"/>
    </source>
</evidence>
<evidence type="ECO:0000256" key="4">
    <source>
        <dbReference type="ARBA" id="ARBA00022842"/>
    </source>
</evidence>
<gene>
    <name evidence="9" type="primary">obgE</name>
    <name evidence="9" type="synonym">cgtA</name>
    <name evidence="6 9" type="synonym">obg</name>
    <name evidence="9" type="synonym">yhbZ</name>
    <name evidence="9" type="ORF">CPA57_00480</name>
</gene>
<dbReference type="InterPro" id="IPR006169">
    <property type="entry name" value="GTP1_OBG_dom"/>
</dbReference>
<dbReference type="PROSITE" id="PS51710">
    <property type="entry name" value="G_OBG"/>
    <property type="match status" value="1"/>
</dbReference>
<dbReference type="Proteomes" id="UP001516390">
    <property type="component" value="Unassembled WGS sequence"/>
</dbReference>
<evidence type="ECO:0000259" key="8">
    <source>
        <dbReference type="PROSITE" id="PS51883"/>
    </source>
</evidence>
<dbReference type="InterPro" id="IPR014100">
    <property type="entry name" value="GTP-bd_Obg/CgtA"/>
</dbReference>
<comment type="cofactor">
    <cofactor evidence="6">
        <name>Mg(2+)</name>
        <dbReference type="ChEBI" id="CHEBI:18420"/>
    </cofactor>
</comment>
<evidence type="ECO:0000313" key="10">
    <source>
        <dbReference type="Proteomes" id="UP001516390"/>
    </source>
</evidence>
<comment type="caution">
    <text evidence="9">The sequence shown here is derived from an EMBL/GenBank/DDBJ whole genome shotgun (WGS) entry which is preliminary data.</text>
</comment>